<evidence type="ECO:0000256" key="4">
    <source>
        <dbReference type="ARBA" id="ARBA00023180"/>
    </source>
</evidence>
<dbReference type="InterPro" id="IPR017853">
    <property type="entry name" value="GH"/>
</dbReference>
<dbReference type="Proteomes" id="UP000801492">
    <property type="component" value="Unassembled WGS sequence"/>
</dbReference>
<dbReference type="OrthoDB" id="1740265at2759"/>
<evidence type="ECO:0000256" key="2">
    <source>
        <dbReference type="ARBA" id="ARBA00008061"/>
    </source>
</evidence>
<dbReference type="SMART" id="SM00642">
    <property type="entry name" value="Aamy"/>
    <property type="match status" value="1"/>
</dbReference>
<comment type="similarity">
    <text evidence="2">Belongs to the glycosyl hydrolase 13 family.</text>
</comment>
<accession>A0A8K0D5Q7</accession>
<dbReference type="Gene3D" id="3.20.20.80">
    <property type="entry name" value="Glycosidases"/>
    <property type="match status" value="2"/>
</dbReference>
<dbReference type="Pfam" id="PF00128">
    <property type="entry name" value="Alpha-amylase"/>
    <property type="match status" value="2"/>
</dbReference>
<evidence type="ECO:0000256" key="5">
    <source>
        <dbReference type="ARBA" id="ARBA00023295"/>
    </source>
</evidence>
<keyword evidence="8" id="KW-1185">Reference proteome</keyword>
<evidence type="ECO:0000313" key="8">
    <source>
        <dbReference type="Proteomes" id="UP000801492"/>
    </source>
</evidence>
<gene>
    <name evidence="7" type="ORF">ILUMI_08723</name>
</gene>
<proteinExistence type="inferred from homology"/>
<dbReference type="FunFam" id="3.90.400.10:FF:000001">
    <property type="entry name" value="Maltase A3, isoform A"/>
    <property type="match status" value="1"/>
</dbReference>
<evidence type="ECO:0000256" key="3">
    <source>
        <dbReference type="ARBA" id="ARBA00012741"/>
    </source>
</evidence>
<protein>
    <recommendedName>
        <fullName evidence="3">alpha-glucosidase</fullName>
        <ecNumber evidence="3">3.2.1.20</ecNumber>
    </recommendedName>
</protein>
<keyword evidence="5" id="KW-0378">Hydrolase</keyword>
<keyword evidence="4" id="KW-0325">Glycoprotein</keyword>
<organism evidence="7 8">
    <name type="scientific">Ignelater luminosus</name>
    <name type="common">Cucubano</name>
    <name type="synonym">Pyrophorus luminosus</name>
    <dbReference type="NCBI Taxonomy" id="2038154"/>
    <lineage>
        <taxon>Eukaryota</taxon>
        <taxon>Metazoa</taxon>
        <taxon>Ecdysozoa</taxon>
        <taxon>Arthropoda</taxon>
        <taxon>Hexapoda</taxon>
        <taxon>Insecta</taxon>
        <taxon>Pterygota</taxon>
        <taxon>Neoptera</taxon>
        <taxon>Endopterygota</taxon>
        <taxon>Coleoptera</taxon>
        <taxon>Polyphaga</taxon>
        <taxon>Elateriformia</taxon>
        <taxon>Elateroidea</taxon>
        <taxon>Elateridae</taxon>
        <taxon>Agrypninae</taxon>
        <taxon>Pyrophorini</taxon>
        <taxon>Ignelater</taxon>
    </lineage>
</organism>
<dbReference type="GO" id="GO:0004558">
    <property type="term" value="F:alpha-1,4-glucosidase activity"/>
    <property type="evidence" value="ECO:0007669"/>
    <property type="project" value="UniProtKB-EC"/>
</dbReference>
<dbReference type="InterPro" id="IPR006047">
    <property type="entry name" value="GH13_cat_dom"/>
</dbReference>
<dbReference type="GO" id="GO:0005975">
    <property type="term" value="P:carbohydrate metabolic process"/>
    <property type="evidence" value="ECO:0007669"/>
    <property type="project" value="InterPro"/>
</dbReference>
<feature type="domain" description="Glycosyl hydrolase family 13 catalytic" evidence="6">
    <location>
        <begin position="25"/>
        <end position="413"/>
    </location>
</feature>
<feature type="non-terminal residue" evidence="7">
    <location>
        <position position="1"/>
    </location>
</feature>
<dbReference type="EC" id="3.2.1.20" evidence="3"/>
<dbReference type="InterPro" id="IPR045857">
    <property type="entry name" value="O16G_dom_2"/>
</dbReference>
<dbReference type="PANTHER" id="PTHR10357:SF179">
    <property type="entry name" value="NEUTRAL AND BASIC AMINO ACID TRANSPORT PROTEIN RBAT"/>
    <property type="match status" value="1"/>
</dbReference>
<reference evidence="7" key="1">
    <citation type="submission" date="2019-08" db="EMBL/GenBank/DDBJ databases">
        <title>The genome of the North American firefly Photinus pyralis.</title>
        <authorList>
            <consortium name="Photinus pyralis genome working group"/>
            <person name="Fallon T.R."/>
            <person name="Sander Lower S.E."/>
            <person name="Weng J.-K."/>
        </authorList>
    </citation>
    <scope>NUCLEOTIDE SEQUENCE</scope>
    <source>
        <strain evidence="7">TRF0915ILg1</strain>
        <tissue evidence="7">Whole body</tissue>
    </source>
</reference>
<dbReference type="SUPFAM" id="SSF51445">
    <property type="entry name" value="(Trans)glycosidases"/>
    <property type="match status" value="2"/>
</dbReference>
<dbReference type="AlphaFoldDB" id="A0A8K0D5Q7"/>
<dbReference type="PANTHER" id="PTHR10357">
    <property type="entry name" value="ALPHA-AMYLASE FAMILY MEMBER"/>
    <property type="match status" value="1"/>
</dbReference>
<comment type="caution">
    <text evidence="7">The sequence shown here is derived from an EMBL/GenBank/DDBJ whole genome shotgun (WGS) entry which is preliminary data.</text>
</comment>
<evidence type="ECO:0000259" key="6">
    <source>
        <dbReference type="SMART" id="SM00642"/>
    </source>
</evidence>
<keyword evidence="5" id="KW-0326">Glycosidase</keyword>
<dbReference type="Gene3D" id="3.90.400.10">
    <property type="entry name" value="Oligo-1,6-glucosidase, Domain 2"/>
    <property type="match status" value="1"/>
</dbReference>
<dbReference type="EMBL" id="VTPC01004146">
    <property type="protein sequence ID" value="KAF2897456.1"/>
    <property type="molecule type" value="Genomic_DNA"/>
</dbReference>
<evidence type="ECO:0000313" key="7">
    <source>
        <dbReference type="EMBL" id="KAF2897456.1"/>
    </source>
</evidence>
<comment type="catalytic activity">
    <reaction evidence="1">
        <text>Hydrolysis of terminal, non-reducing (1-&gt;4)-linked alpha-D-glucose residues with release of alpha-D-glucose.</text>
        <dbReference type="EC" id="3.2.1.20"/>
    </reaction>
</comment>
<evidence type="ECO:0000256" key="1">
    <source>
        <dbReference type="ARBA" id="ARBA00001657"/>
    </source>
</evidence>
<name>A0A8K0D5Q7_IGNLU</name>
<sequence length="627" mass="71399">VKSTTIIEAPKAVNLNWWKEAVIYQIYPRTFRDSNRDGVGDLQGIVEKLNYLKQTGITAIWLPPIYQGPAVHKVDFGYEVVNYKEIDKELSAQSADFEKLIQEAHKLEIKVILEFVPNHSSDEHPWFVASSEDLPELNEYKDYYVWHNGKVVEGKNVAPNNWKNHLGESAWTYIDSRQQWYLHQFSKEQPDLNYRTPAVKTEIEEALKFWLQKGVDGFWMDSAPYLVESASYQDENEIGEHTQNQKETFDIIEEWRKVIDDFNEQNPKTDPRLLITSAKTNIKNIKAYCGERNVKRAHFTLNNLLISNVENDTTVASIIKTIESWISNVPSDCTANWVLGNHDLHRVASRFGPERGDGLNILIAFLPGIMITNNGEEIGQRNGEVKQSECKDPIGCSAATEEEFQNITRDLGRTPFHWAGDATNAGFSEGKTLWLPVSNDYKNNNLKDQDKPAVKSHYHTYQDLINLRQKPGFVNAVVNLHSLQDSVLGISKTDSDGNIYVAVINIGDKKETVDLIFTTSSIELEPYESFIATTIADVEEGDTEWWKHALIYQIYPLSFKDSDNNGYGDLQGIISELKHLKDAGVTAAWLSPIFKSPQVDQGYDISDFMDIDELYGNLTDFKELRSA</sequence>